<protein>
    <recommendedName>
        <fullName evidence="6">Outer membrane protein beta-barrel domain-containing protein</fullName>
    </recommendedName>
</protein>
<sequence length="310" mass="35235">MAEWTATAGTKVLYTDNVFELSSSRRLAMAEDPSQPVVVPVDKASDVVWEPSIDLRHRSRPTNLGDTEVSVKAAGFLFTDHPIFNHGNYRIQLKQALDADTSILIRYRFVPNLFLGPNTERRTGLRLPEEERVTSHVWRVQLERRLSDTLVGTLVGRYGLRRFNDVFAERDTAFWSAGPQVEWLVLPRVTLSLAYLFEQGLADGREQTQFRDDVSYRQHFTSIGATVQISEPLSLVVGYAYRRKEFTSEIVGDSNRGAVDTTHQGSAEFQYRLSDAAIMTLGVQRSQRVSNMASREYFNTNISLGVQYRF</sequence>
<accession>A0A330L578</accession>
<dbReference type="InParanoid" id="A0A330L578"/>
<keyword evidence="3" id="KW-0998">Cell outer membrane</keyword>
<dbReference type="EMBL" id="OUNR01000012">
    <property type="protein sequence ID" value="SPP64923.1"/>
    <property type="molecule type" value="Genomic_DNA"/>
</dbReference>
<reference evidence="5" key="1">
    <citation type="submission" date="2018-04" db="EMBL/GenBank/DDBJ databases">
        <authorList>
            <person name="Lucker S."/>
            <person name="Sakoula D."/>
        </authorList>
    </citation>
    <scope>NUCLEOTIDE SEQUENCE [LARGE SCALE GENOMIC DNA]</scope>
</reference>
<evidence type="ECO:0000256" key="1">
    <source>
        <dbReference type="ARBA" id="ARBA00004442"/>
    </source>
</evidence>
<keyword evidence="5" id="KW-1185">Reference proteome</keyword>
<dbReference type="InterPro" id="IPR036942">
    <property type="entry name" value="Beta-barrel_TonB_sf"/>
</dbReference>
<dbReference type="Proteomes" id="UP000248168">
    <property type="component" value="Unassembled WGS sequence"/>
</dbReference>
<comment type="subcellular location">
    <subcellularLocation>
        <location evidence="1">Cell outer membrane</location>
    </subcellularLocation>
</comment>
<evidence type="ECO:0000313" key="4">
    <source>
        <dbReference type="EMBL" id="SPP64923.1"/>
    </source>
</evidence>
<name>A0A330L578_9BACT</name>
<evidence type="ECO:0000313" key="5">
    <source>
        <dbReference type="Proteomes" id="UP000248168"/>
    </source>
</evidence>
<evidence type="ECO:0000256" key="3">
    <source>
        <dbReference type="ARBA" id="ARBA00023237"/>
    </source>
</evidence>
<evidence type="ECO:0000256" key="2">
    <source>
        <dbReference type="ARBA" id="ARBA00023136"/>
    </source>
</evidence>
<dbReference type="Gene3D" id="2.40.170.20">
    <property type="entry name" value="TonB-dependent receptor, beta-barrel domain"/>
    <property type="match status" value="1"/>
</dbReference>
<dbReference type="RefSeq" id="WP_121989240.1">
    <property type="nucleotide sequence ID" value="NZ_OUNR01000012.1"/>
</dbReference>
<dbReference type="GO" id="GO:0009279">
    <property type="term" value="C:cell outer membrane"/>
    <property type="evidence" value="ECO:0007669"/>
    <property type="project" value="UniProtKB-SubCell"/>
</dbReference>
<evidence type="ECO:0008006" key="6">
    <source>
        <dbReference type="Google" id="ProtNLM"/>
    </source>
</evidence>
<gene>
    <name evidence="4" type="ORF">NITLEN_20563</name>
</gene>
<organism evidence="4 5">
    <name type="scientific">Nitrospira lenta</name>
    <dbReference type="NCBI Taxonomy" id="1436998"/>
    <lineage>
        <taxon>Bacteria</taxon>
        <taxon>Pseudomonadati</taxon>
        <taxon>Nitrospirota</taxon>
        <taxon>Nitrospiria</taxon>
        <taxon>Nitrospirales</taxon>
        <taxon>Nitrospiraceae</taxon>
        <taxon>Nitrospira</taxon>
    </lineage>
</organism>
<dbReference type="SUPFAM" id="SSF56935">
    <property type="entry name" value="Porins"/>
    <property type="match status" value="1"/>
</dbReference>
<dbReference type="AlphaFoldDB" id="A0A330L578"/>
<keyword evidence="2" id="KW-0472">Membrane</keyword>
<proteinExistence type="predicted"/>
<dbReference type="OrthoDB" id="9768471at2"/>